<dbReference type="EMBL" id="KI912109">
    <property type="protein sequence ID" value="ETS86452.1"/>
    <property type="molecule type" value="Genomic_DNA"/>
</dbReference>
<dbReference type="SMART" id="SM00248">
    <property type="entry name" value="ANK"/>
    <property type="match status" value="5"/>
</dbReference>
<proteinExistence type="predicted"/>
<gene>
    <name evidence="2" type="ORF">PFICI_00280</name>
</gene>
<dbReference type="GeneID" id="19265293"/>
<dbReference type="Gene3D" id="1.25.40.20">
    <property type="entry name" value="Ankyrin repeat-containing domain"/>
    <property type="match status" value="2"/>
</dbReference>
<organism evidence="2 3">
    <name type="scientific">Pestalotiopsis fici (strain W106-1 / CGMCC3.15140)</name>
    <dbReference type="NCBI Taxonomy" id="1229662"/>
    <lineage>
        <taxon>Eukaryota</taxon>
        <taxon>Fungi</taxon>
        <taxon>Dikarya</taxon>
        <taxon>Ascomycota</taxon>
        <taxon>Pezizomycotina</taxon>
        <taxon>Sordariomycetes</taxon>
        <taxon>Xylariomycetidae</taxon>
        <taxon>Amphisphaeriales</taxon>
        <taxon>Sporocadaceae</taxon>
        <taxon>Pestalotiopsis</taxon>
    </lineage>
</organism>
<dbReference type="RefSeq" id="XP_007827052.1">
    <property type="nucleotide sequence ID" value="XM_007828861.1"/>
</dbReference>
<dbReference type="Proteomes" id="UP000030651">
    <property type="component" value="Unassembled WGS sequence"/>
</dbReference>
<dbReference type="KEGG" id="pfy:PFICI_00280"/>
<dbReference type="InterPro" id="IPR036770">
    <property type="entry name" value="Ankyrin_rpt-contain_sf"/>
</dbReference>
<dbReference type="OrthoDB" id="426293at2759"/>
<dbReference type="HOGENOM" id="CLU_064330_0_0_1"/>
<accession>W3XLV0</accession>
<keyword evidence="1" id="KW-0040">ANK repeat</keyword>
<dbReference type="STRING" id="1229662.W3XLV0"/>
<reference evidence="3" key="1">
    <citation type="journal article" date="2015" name="BMC Genomics">
        <title>Genomic and transcriptomic analysis of the endophytic fungus Pestalotiopsis fici reveals its lifestyle and high potential for synthesis of natural products.</title>
        <authorList>
            <person name="Wang X."/>
            <person name="Zhang X."/>
            <person name="Liu L."/>
            <person name="Xiang M."/>
            <person name="Wang W."/>
            <person name="Sun X."/>
            <person name="Che Y."/>
            <person name="Guo L."/>
            <person name="Liu G."/>
            <person name="Guo L."/>
            <person name="Wang C."/>
            <person name="Yin W.B."/>
            <person name="Stadler M."/>
            <person name="Zhang X."/>
            <person name="Liu X."/>
        </authorList>
    </citation>
    <scope>NUCLEOTIDE SEQUENCE [LARGE SCALE GENOMIC DNA]</scope>
    <source>
        <strain evidence="3">W106-1 / CGMCC3.15140</strain>
    </source>
</reference>
<dbReference type="SUPFAM" id="SSF48403">
    <property type="entry name" value="Ankyrin repeat"/>
    <property type="match status" value="1"/>
</dbReference>
<dbReference type="eggNOG" id="KOG4177">
    <property type="taxonomic scope" value="Eukaryota"/>
</dbReference>
<dbReference type="InterPro" id="IPR002110">
    <property type="entry name" value="Ankyrin_rpt"/>
</dbReference>
<protein>
    <submittedName>
        <fullName evidence="2">Uncharacterized protein</fullName>
    </submittedName>
</protein>
<dbReference type="PANTHER" id="PTHR46224:SF64">
    <property type="entry name" value="IQ MOTIF AND ANKYRIN REPEAT DOMAIN-CONTAINING PROTEIN 1"/>
    <property type="match status" value="1"/>
</dbReference>
<keyword evidence="3" id="KW-1185">Reference proteome</keyword>
<feature type="repeat" description="ANK" evidence="1">
    <location>
        <begin position="177"/>
        <end position="209"/>
    </location>
</feature>
<dbReference type="PANTHER" id="PTHR46224">
    <property type="entry name" value="ANKYRIN REPEAT FAMILY PROTEIN"/>
    <property type="match status" value="1"/>
</dbReference>
<evidence type="ECO:0000313" key="2">
    <source>
        <dbReference type="EMBL" id="ETS86452.1"/>
    </source>
</evidence>
<dbReference type="Pfam" id="PF12796">
    <property type="entry name" value="Ank_2"/>
    <property type="match status" value="1"/>
</dbReference>
<dbReference type="AlphaFoldDB" id="W3XLV0"/>
<dbReference type="InParanoid" id="W3XLV0"/>
<evidence type="ECO:0000256" key="1">
    <source>
        <dbReference type="PROSITE-ProRule" id="PRU00023"/>
    </source>
</evidence>
<dbReference type="PROSITE" id="PS50088">
    <property type="entry name" value="ANK_REPEAT"/>
    <property type="match status" value="1"/>
</dbReference>
<dbReference type="PROSITE" id="PS50297">
    <property type="entry name" value="ANK_REP_REGION"/>
    <property type="match status" value="1"/>
</dbReference>
<name>W3XLV0_PESFW</name>
<sequence length="245" mass="26247">MEAPNDLVCASKEGRAEDVQATLNQPRDLWDSQLGNSLSKAICRRDPEIVSLLLSSGAKLDASSFIHLARMADTGLLEVFLALATDKPNVLIWLLSKGADPNATNERGVSALGSTVVAPLVQDGAAIDTLLSHGARMEPDILHSCLRQTTMGGLEMLKCLMSKGANAKNIIHHETTGNGTPLHYAAFLGKEDAVRILLDAGADPSIVNYDDTGVGETPASLVRRYGHMHIYEMLFARSSVPTDTE</sequence>
<evidence type="ECO:0000313" key="3">
    <source>
        <dbReference type="Proteomes" id="UP000030651"/>
    </source>
</evidence>
<dbReference type="InterPro" id="IPR051616">
    <property type="entry name" value="Cul2-RING_E3_ligase_SR"/>
</dbReference>